<evidence type="ECO:0000256" key="1">
    <source>
        <dbReference type="ARBA" id="ARBA00005417"/>
    </source>
</evidence>
<evidence type="ECO:0000313" key="9">
    <source>
        <dbReference type="EMBL" id="MEJ8821388.1"/>
    </source>
</evidence>
<evidence type="ECO:0000256" key="6">
    <source>
        <dbReference type="ARBA" id="ARBA00022967"/>
    </source>
</evidence>
<keyword evidence="6" id="KW-1278">Translocase</keyword>
<evidence type="ECO:0000256" key="7">
    <source>
        <dbReference type="ARBA" id="ARBA00023136"/>
    </source>
</evidence>
<dbReference type="SMART" id="SM00382">
    <property type="entry name" value="AAA"/>
    <property type="match status" value="1"/>
</dbReference>
<evidence type="ECO:0000313" key="10">
    <source>
        <dbReference type="Proteomes" id="UP001363010"/>
    </source>
</evidence>
<organism evidence="9 10">
    <name type="scientific">Variovorax humicola</name>
    <dbReference type="NCBI Taxonomy" id="1769758"/>
    <lineage>
        <taxon>Bacteria</taxon>
        <taxon>Pseudomonadati</taxon>
        <taxon>Pseudomonadota</taxon>
        <taxon>Betaproteobacteria</taxon>
        <taxon>Burkholderiales</taxon>
        <taxon>Comamonadaceae</taxon>
        <taxon>Variovorax</taxon>
    </lineage>
</organism>
<dbReference type="InterPro" id="IPR003439">
    <property type="entry name" value="ABC_transporter-like_ATP-bd"/>
</dbReference>
<keyword evidence="2" id="KW-0813">Transport</keyword>
<protein>
    <submittedName>
        <fullName evidence="9">ATP-binding cassette domain-containing protein</fullName>
    </submittedName>
</protein>
<dbReference type="PROSITE" id="PS50893">
    <property type="entry name" value="ABC_TRANSPORTER_2"/>
    <property type="match status" value="1"/>
</dbReference>
<feature type="domain" description="ABC transporter" evidence="8">
    <location>
        <begin position="14"/>
        <end position="235"/>
    </location>
</feature>
<dbReference type="Gene3D" id="3.40.50.300">
    <property type="entry name" value="P-loop containing nucleotide triphosphate hydrolases"/>
    <property type="match status" value="1"/>
</dbReference>
<keyword evidence="5 9" id="KW-0067">ATP-binding</keyword>
<sequence length="270" mass="30015">MTEQSSAIEGGVKLEARGLYKRYGQREVLRNTRLAVEPGQFIAIVGRSGCGKSTLLRLVAGLEQASEGALFTDGRAVDGLHDDTRIMFQEARLLPWRRVLDNVLLGLPAQARVRGKEVLAQVGLADRAGEWPARLSGGQRQRVSLARALVHHPRLLLLDEPLGALDALTRIEMHRLIEDLWQRHRFTALLVTHDVQEAVALADRVILIEDGRIALDENIALARPRSQGDPEFAAIEKRILDRVLQKPDGEPARNDPHWANGPAHALRWAL</sequence>
<accession>A0ABU8VVB9</accession>
<dbReference type="SUPFAM" id="SSF52540">
    <property type="entry name" value="P-loop containing nucleoside triphosphate hydrolases"/>
    <property type="match status" value="1"/>
</dbReference>
<dbReference type="InterPro" id="IPR003593">
    <property type="entry name" value="AAA+_ATPase"/>
</dbReference>
<dbReference type="PROSITE" id="PS00211">
    <property type="entry name" value="ABC_TRANSPORTER_1"/>
    <property type="match status" value="1"/>
</dbReference>
<dbReference type="InterPro" id="IPR017871">
    <property type="entry name" value="ABC_transporter-like_CS"/>
</dbReference>
<dbReference type="Pfam" id="PF00005">
    <property type="entry name" value="ABC_tran"/>
    <property type="match status" value="1"/>
</dbReference>
<evidence type="ECO:0000259" key="8">
    <source>
        <dbReference type="PROSITE" id="PS50893"/>
    </source>
</evidence>
<proteinExistence type="inferred from homology"/>
<comment type="similarity">
    <text evidence="1">Belongs to the ABC transporter superfamily.</text>
</comment>
<gene>
    <name evidence="9" type="ORF">WKW80_04965</name>
</gene>
<dbReference type="PANTHER" id="PTHR42788:SF17">
    <property type="entry name" value="ALIPHATIC SULFONATES IMPORT ATP-BINDING PROTEIN SSUB"/>
    <property type="match status" value="1"/>
</dbReference>
<evidence type="ECO:0000256" key="2">
    <source>
        <dbReference type="ARBA" id="ARBA00022448"/>
    </source>
</evidence>
<dbReference type="InterPro" id="IPR027417">
    <property type="entry name" value="P-loop_NTPase"/>
</dbReference>
<dbReference type="PANTHER" id="PTHR42788">
    <property type="entry name" value="TAURINE IMPORT ATP-BINDING PROTEIN-RELATED"/>
    <property type="match status" value="1"/>
</dbReference>
<name>A0ABU8VVB9_9BURK</name>
<dbReference type="InterPro" id="IPR050166">
    <property type="entry name" value="ABC_transporter_ATP-bind"/>
</dbReference>
<evidence type="ECO:0000256" key="4">
    <source>
        <dbReference type="ARBA" id="ARBA00022741"/>
    </source>
</evidence>
<evidence type="ECO:0000256" key="5">
    <source>
        <dbReference type="ARBA" id="ARBA00022840"/>
    </source>
</evidence>
<keyword evidence="7" id="KW-0472">Membrane</keyword>
<comment type="caution">
    <text evidence="9">The sequence shown here is derived from an EMBL/GenBank/DDBJ whole genome shotgun (WGS) entry which is preliminary data.</text>
</comment>
<evidence type="ECO:0000256" key="3">
    <source>
        <dbReference type="ARBA" id="ARBA00022475"/>
    </source>
</evidence>
<keyword evidence="3" id="KW-1003">Cell membrane</keyword>
<reference evidence="9 10" key="1">
    <citation type="submission" date="2024-03" db="EMBL/GenBank/DDBJ databases">
        <title>Novel species of the genus Variovorax.</title>
        <authorList>
            <person name="Liu Q."/>
            <person name="Xin Y.-H."/>
        </authorList>
    </citation>
    <scope>NUCLEOTIDE SEQUENCE [LARGE SCALE GENOMIC DNA]</scope>
    <source>
        <strain evidence="9 10">KACC 18501</strain>
    </source>
</reference>
<keyword evidence="4" id="KW-0547">Nucleotide-binding</keyword>
<dbReference type="EMBL" id="JBBKZV010000002">
    <property type="protein sequence ID" value="MEJ8821388.1"/>
    <property type="molecule type" value="Genomic_DNA"/>
</dbReference>
<dbReference type="RefSeq" id="WP_340362438.1">
    <property type="nucleotide sequence ID" value="NZ_JBBKZV010000002.1"/>
</dbReference>
<dbReference type="GO" id="GO:0005524">
    <property type="term" value="F:ATP binding"/>
    <property type="evidence" value="ECO:0007669"/>
    <property type="project" value="UniProtKB-KW"/>
</dbReference>
<dbReference type="CDD" id="cd03293">
    <property type="entry name" value="ABC_NrtD_SsuB_transporters"/>
    <property type="match status" value="1"/>
</dbReference>
<keyword evidence="10" id="KW-1185">Reference proteome</keyword>
<dbReference type="Proteomes" id="UP001363010">
    <property type="component" value="Unassembled WGS sequence"/>
</dbReference>